<evidence type="ECO:0000256" key="3">
    <source>
        <dbReference type="ARBA" id="ARBA00022679"/>
    </source>
</evidence>
<dbReference type="HOGENOM" id="CLU_351604_0_0_1"/>
<dbReference type="Gene3D" id="3.30.200.20">
    <property type="entry name" value="Phosphorylase Kinase, domain 1"/>
    <property type="match status" value="1"/>
</dbReference>
<evidence type="ECO:0000256" key="1">
    <source>
        <dbReference type="ARBA" id="ARBA00012513"/>
    </source>
</evidence>
<evidence type="ECO:0000256" key="5">
    <source>
        <dbReference type="ARBA" id="ARBA00022777"/>
    </source>
</evidence>
<dbReference type="GO" id="GO:0005634">
    <property type="term" value="C:nucleus"/>
    <property type="evidence" value="ECO:0007669"/>
    <property type="project" value="TreeGrafter"/>
</dbReference>
<reference evidence="11 12" key="1">
    <citation type="submission" date="2013-05" db="EMBL/GenBank/DDBJ databases">
        <title>Drechslerella stenobrocha genome reveals carnivorous origination and mechanical trapping mechanism of predatory fungi.</title>
        <authorList>
            <person name="Liu X."/>
            <person name="Zhang W."/>
            <person name="Liu K."/>
        </authorList>
    </citation>
    <scope>NUCLEOTIDE SEQUENCE [LARGE SCALE GENOMIC DNA]</scope>
    <source>
        <strain evidence="11 12">248</strain>
    </source>
</reference>
<dbReference type="GO" id="GO:0072354">
    <property type="term" value="F:histone H3T3 kinase activity"/>
    <property type="evidence" value="ECO:0007669"/>
    <property type="project" value="TreeGrafter"/>
</dbReference>
<dbReference type="OrthoDB" id="5327538at2759"/>
<keyword evidence="3" id="KW-0808">Transferase</keyword>
<dbReference type="Pfam" id="PF12330">
    <property type="entry name" value="Haspin_kinase"/>
    <property type="match status" value="1"/>
</dbReference>
<feature type="compositionally biased region" description="Acidic residues" evidence="9">
    <location>
        <begin position="263"/>
        <end position="277"/>
    </location>
</feature>
<feature type="compositionally biased region" description="Low complexity" evidence="9">
    <location>
        <begin position="322"/>
        <end position="342"/>
    </location>
</feature>
<protein>
    <recommendedName>
        <fullName evidence="1">non-specific serine/threonine protein kinase</fullName>
        <ecNumber evidence="1">2.7.11.1</ecNumber>
    </recommendedName>
</protein>
<keyword evidence="12" id="KW-1185">Reference proteome</keyword>
<feature type="domain" description="Serine/threonine-protein kinase haspin C-terminal" evidence="10">
    <location>
        <begin position="617"/>
        <end position="717"/>
    </location>
</feature>
<dbReference type="SUPFAM" id="SSF56112">
    <property type="entry name" value="Protein kinase-like (PK-like)"/>
    <property type="match status" value="1"/>
</dbReference>
<keyword evidence="2" id="KW-0723">Serine/threonine-protein kinase</keyword>
<dbReference type="EC" id="2.7.11.1" evidence="1"/>
<dbReference type="SMART" id="SM01331">
    <property type="entry name" value="DUF3635"/>
    <property type="match status" value="1"/>
</dbReference>
<evidence type="ECO:0000256" key="6">
    <source>
        <dbReference type="ARBA" id="ARBA00022840"/>
    </source>
</evidence>
<sequence length="800" mass="88344">MPPFNNRKKYGTVRRGTARASFRGSVRAWDSQRNGASGLLRQQPDKENHNTPSDTDDSFVLESPPQSPLATPLKHVQNQSSQRAPLPVHRLQKPEQDAPAMPTPRCRQPLAPKPNHTINRQPSDADATNPKLKPKAGKQNARKPKLAVTQNEQPATTTTTTTKDVHASPQPPVQPPPPQTKEVQPGQHVAPAYQTPAKRDRHSKPRKSDENAGTLVAPAPQPSSTRSSTSTSFKSFAVEIVSSQALEAKEQAAELSVATAVTDNDDTEGERDDEVDDSNILSPQQRAALRKHARRRGRGRKSEALSQATESLPTDFRSLAVSTPYTSSTSTRNSPSTEESTPPSTPGFVESPSVDTASSSATDEDQLVLAAESEVFNLLRECDDKQLMSYTKYLEGISSDFSRIKKIGESSFAEVFIHRTADGRPVVLKFIPLSEEDNVREVLQELKTTRSLSPVDGFIKYLGCQVLCGAMPAELDSAWRKWEVEHNGGDYTPTERAFRGVEHHAVIALEDGGCSLEDTRWKTWDVPLEIFRQVLHALAQGEEQRRFEHRDLHSGNLLVRDLAGERAQAAQEDTGLGRKLEVSGFEELKVTIIDYTLSRADVPSAAGGGVAYLDIASDTFMADGLYQFEIYRMMKEEMRAQLELPKAHKHGKGREKAAREKLDWSVYCPRTNVVWLHYIIKILHRTDEGKRNGGKLHISKPRSKKNTFELACRESVMRIHDELNWGADDAPVRADFGGAADVLKWCESAGVFQVLEEERGRRAKVKAQAGEGVAGGAGEEEGGVVRRSRRILGKGTHALD</sequence>
<dbReference type="Proteomes" id="UP000024837">
    <property type="component" value="Unassembled WGS sequence"/>
</dbReference>
<feature type="region of interest" description="Disordered" evidence="9">
    <location>
        <begin position="248"/>
        <end position="364"/>
    </location>
</feature>
<evidence type="ECO:0000259" key="10">
    <source>
        <dbReference type="SMART" id="SM01331"/>
    </source>
</evidence>
<dbReference type="InterPro" id="IPR011009">
    <property type="entry name" value="Kinase-like_dom_sf"/>
</dbReference>
<gene>
    <name evidence="11" type="ORF">DRE_06031</name>
</gene>
<name>W7HYY0_9PEZI</name>
<dbReference type="GO" id="GO:0005737">
    <property type="term" value="C:cytoplasm"/>
    <property type="evidence" value="ECO:0007669"/>
    <property type="project" value="TreeGrafter"/>
</dbReference>
<comment type="catalytic activity">
    <reaction evidence="7">
        <text>L-threonyl-[protein] + ATP = O-phospho-L-threonyl-[protein] + ADP + H(+)</text>
        <dbReference type="Rhea" id="RHEA:46608"/>
        <dbReference type="Rhea" id="RHEA-COMP:11060"/>
        <dbReference type="Rhea" id="RHEA-COMP:11605"/>
        <dbReference type="ChEBI" id="CHEBI:15378"/>
        <dbReference type="ChEBI" id="CHEBI:30013"/>
        <dbReference type="ChEBI" id="CHEBI:30616"/>
        <dbReference type="ChEBI" id="CHEBI:61977"/>
        <dbReference type="ChEBI" id="CHEBI:456216"/>
        <dbReference type="EC" id="2.7.11.1"/>
    </reaction>
</comment>
<feature type="compositionally biased region" description="Basic residues" evidence="9">
    <location>
        <begin position="1"/>
        <end position="12"/>
    </location>
</feature>
<dbReference type="GO" id="GO:0005524">
    <property type="term" value="F:ATP binding"/>
    <property type="evidence" value="ECO:0007669"/>
    <property type="project" value="UniProtKB-KW"/>
</dbReference>
<keyword evidence="5" id="KW-0418">Kinase</keyword>
<dbReference type="Gene3D" id="1.10.510.10">
    <property type="entry name" value="Transferase(Phosphotransferase) domain 1"/>
    <property type="match status" value="1"/>
</dbReference>
<dbReference type="InterPro" id="IPR024604">
    <property type="entry name" value="GSG2_C"/>
</dbReference>
<proteinExistence type="predicted"/>
<feature type="compositionally biased region" description="Basic residues" evidence="9">
    <location>
        <begin position="132"/>
        <end position="145"/>
    </location>
</feature>
<feature type="compositionally biased region" description="Pro residues" evidence="9">
    <location>
        <begin position="169"/>
        <end position="179"/>
    </location>
</feature>
<evidence type="ECO:0000313" key="11">
    <source>
        <dbReference type="EMBL" id="EWC45143.1"/>
    </source>
</evidence>
<comment type="catalytic activity">
    <reaction evidence="8">
        <text>L-seryl-[protein] + ATP = O-phospho-L-seryl-[protein] + ADP + H(+)</text>
        <dbReference type="Rhea" id="RHEA:17989"/>
        <dbReference type="Rhea" id="RHEA-COMP:9863"/>
        <dbReference type="Rhea" id="RHEA-COMP:11604"/>
        <dbReference type="ChEBI" id="CHEBI:15378"/>
        <dbReference type="ChEBI" id="CHEBI:29999"/>
        <dbReference type="ChEBI" id="CHEBI:30616"/>
        <dbReference type="ChEBI" id="CHEBI:83421"/>
        <dbReference type="ChEBI" id="CHEBI:456216"/>
        <dbReference type="EC" id="2.7.11.1"/>
    </reaction>
</comment>
<dbReference type="PANTHER" id="PTHR24419:SF18">
    <property type="entry name" value="SERINE_THREONINE-PROTEIN KINASE HASPIN"/>
    <property type="match status" value="1"/>
</dbReference>
<feature type="region of interest" description="Disordered" evidence="9">
    <location>
        <begin position="1"/>
        <end position="232"/>
    </location>
</feature>
<keyword evidence="4" id="KW-0547">Nucleotide-binding</keyword>
<feature type="compositionally biased region" description="Basic residues" evidence="9">
    <location>
        <begin position="288"/>
        <end position="299"/>
    </location>
</feature>
<dbReference type="EMBL" id="KI966430">
    <property type="protein sequence ID" value="EWC45143.1"/>
    <property type="molecule type" value="Genomic_DNA"/>
</dbReference>
<dbReference type="GO" id="GO:0000278">
    <property type="term" value="P:mitotic cell cycle"/>
    <property type="evidence" value="ECO:0007669"/>
    <property type="project" value="TreeGrafter"/>
</dbReference>
<evidence type="ECO:0000256" key="2">
    <source>
        <dbReference type="ARBA" id="ARBA00022527"/>
    </source>
</evidence>
<dbReference type="PANTHER" id="PTHR24419">
    <property type="entry name" value="INTERLEUKIN-1 RECEPTOR-ASSOCIATED KINASE"/>
    <property type="match status" value="1"/>
</dbReference>
<evidence type="ECO:0000313" key="12">
    <source>
        <dbReference type="Proteomes" id="UP000024837"/>
    </source>
</evidence>
<dbReference type="AlphaFoldDB" id="W7HYY0"/>
<dbReference type="GO" id="GO:0035556">
    <property type="term" value="P:intracellular signal transduction"/>
    <property type="evidence" value="ECO:0007669"/>
    <property type="project" value="TreeGrafter"/>
</dbReference>
<evidence type="ECO:0000256" key="4">
    <source>
        <dbReference type="ARBA" id="ARBA00022741"/>
    </source>
</evidence>
<accession>W7HYY0</accession>
<evidence type="ECO:0000256" key="7">
    <source>
        <dbReference type="ARBA" id="ARBA00047899"/>
    </source>
</evidence>
<evidence type="ECO:0000256" key="8">
    <source>
        <dbReference type="ARBA" id="ARBA00048679"/>
    </source>
</evidence>
<evidence type="ECO:0000256" key="9">
    <source>
        <dbReference type="SAM" id="MobiDB-lite"/>
    </source>
</evidence>
<keyword evidence="6" id="KW-0067">ATP-binding</keyword>
<organism evidence="11 12">
    <name type="scientific">Drechslerella stenobrocha 248</name>
    <dbReference type="NCBI Taxonomy" id="1043628"/>
    <lineage>
        <taxon>Eukaryota</taxon>
        <taxon>Fungi</taxon>
        <taxon>Dikarya</taxon>
        <taxon>Ascomycota</taxon>
        <taxon>Pezizomycotina</taxon>
        <taxon>Orbiliomycetes</taxon>
        <taxon>Orbiliales</taxon>
        <taxon>Orbiliaceae</taxon>
        <taxon>Drechslerella</taxon>
    </lineage>
</organism>
<feature type="compositionally biased region" description="Low complexity" evidence="9">
    <location>
        <begin position="223"/>
        <end position="232"/>
    </location>
</feature>